<sequence length="279" mass="31097">MASFLVDAHPHTTVLFPDPSLALCEDYVHFSIDHNPLCVKPRNFQHYKKGSDQANQIPRLLPKHNFSEAAIVPVQDSTIPSSQTLCNLSHYLGNSVAFSLHNKSLLHTSSSLSPLPSQPTLSSIRFLGDGLLSSTAQAPCYPTWKPTTDKELKTSHHISSIAYTVLTVTVNKVNLRVIEVLEALLFLHRAVDSGHVKFPFSLTENNFSMALLCALMVAHKINTDRPSSNRFFASLFSVCLGDLNRSEIYLLRTLGWHVGTTEYEYGILHAIWILLHHSV</sequence>
<evidence type="ECO:0000313" key="2">
    <source>
        <dbReference type="Proteomes" id="UP001281761"/>
    </source>
</evidence>
<reference evidence="1 2" key="1">
    <citation type="journal article" date="2022" name="bioRxiv">
        <title>Genomics of Preaxostyla Flagellates Illuminates Evolutionary Transitions and the Path Towards Mitochondrial Loss.</title>
        <authorList>
            <person name="Novak L.V.F."/>
            <person name="Treitli S.C."/>
            <person name="Pyrih J."/>
            <person name="Halakuc P."/>
            <person name="Pipaliya S.V."/>
            <person name="Vacek V."/>
            <person name="Brzon O."/>
            <person name="Soukal P."/>
            <person name="Eme L."/>
            <person name="Dacks J.B."/>
            <person name="Karnkowska A."/>
            <person name="Elias M."/>
            <person name="Hampl V."/>
        </authorList>
    </citation>
    <scope>NUCLEOTIDE SEQUENCE [LARGE SCALE GENOMIC DNA]</scope>
    <source>
        <strain evidence="1">NAU3</strain>
        <tissue evidence="1">Gut</tissue>
    </source>
</reference>
<gene>
    <name evidence="1" type="ORF">BLNAU_13699</name>
</gene>
<dbReference type="InterPro" id="IPR036915">
    <property type="entry name" value="Cyclin-like_sf"/>
</dbReference>
<dbReference type="SUPFAM" id="SSF47954">
    <property type="entry name" value="Cyclin-like"/>
    <property type="match status" value="1"/>
</dbReference>
<dbReference type="Proteomes" id="UP001281761">
    <property type="component" value="Unassembled WGS sequence"/>
</dbReference>
<dbReference type="Pfam" id="PF08613">
    <property type="entry name" value="Cyclin"/>
    <property type="match status" value="1"/>
</dbReference>
<dbReference type="Gene3D" id="1.10.472.10">
    <property type="entry name" value="Cyclin-like"/>
    <property type="match status" value="1"/>
</dbReference>
<evidence type="ECO:0000313" key="1">
    <source>
        <dbReference type="EMBL" id="KAK2951320.1"/>
    </source>
</evidence>
<protein>
    <recommendedName>
        <fullName evidence="3">Cyclin N-terminal domain-containing protein</fullName>
    </recommendedName>
</protein>
<comment type="caution">
    <text evidence="1">The sequence shown here is derived from an EMBL/GenBank/DDBJ whole genome shotgun (WGS) entry which is preliminary data.</text>
</comment>
<accession>A0ABQ9XIQ3</accession>
<proteinExistence type="predicted"/>
<name>A0ABQ9XIQ3_9EUKA</name>
<dbReference type="InterPro" id="IPR013922">
    <property type="entry name" value="Cyclin_PHO80-like"/>
</dbReference>
<dbReference type="EMBL" id="JARBJD010000120">
    <property type="protein sequence ID" value="KAK2951320.1"/>
    <property type="molecule type" value="Genomic_DNA"/>
</dbReference>
<organism evidence="1 2">
    <name type="scientific">Blattamonas nauphoetae</name>
    <dbReference type="NCBI Taxonomy" id="2049346"/>
    <lineage>
        <taxon>Eukaryota</taxon>
        <taxon>Metamonada</taxon>
        <taxon>Preaxostyla</taxon>
        <taxon>Oxymonadida</taxon>
        <taxon>Blattamonas</taxon>
    </lineage>
</organism>
<evidence type="ECO:0008006" key="3">
    <source>
        <dbReference type="Google" id="ProtNLM"/>
    </source>
</evidence>
<keyword evidence="2" id="KW-1185">Reference proteome</keyword>